<organism evidence="2 3">
    <name type="scientific">Pristionchus mayeri</name>
    <dbReference type="NCBI Taxonomy" id="1317129"/>
    <lineage>
        <taxon>Eukaryota</taxon>
        <taxon>Metazoa</taxon>
        <taxon>Ecdysozoa</taxon>
        <taxon>Nematoda</taxon>
        <taxon>Chromadorea</taxon>
        <taxon>Rhabditida</taxon>
        <taxon>Rhabditina</taxon>
        <taxon>Diplogasteromorpha</taxon>
        <taxon>Diplogasteroidea</taxon>
        <taxon>Neodiplogasteridae</taxon>
        <taxon>Pristionchus</taxon>
    </lineage>
</organism>
<evidence type="ECO:0000313" key="2">
    <source>
        <dbReference type="EMBL" id="GMR56003.1"/>
    </source>
</evidence>
<proteinExistence type="predicted"/>
<name>A0AAN5D3Q9_9BILA</name>
<reference evidence="3" key="1">
    <citation type="submission" date="2022-10" db="EMBL/GenBank/DDBJ databases">
        <title>Genome assembly of Pristionchus species.</title>
        <authorList>
            <person name="Yoshida K."/>
            <person name="Sommer R.J."/>
        </authorList>
    </citation>
    <scope>NUCLEOTIDE SEQUENCE [LARGE SCALE GENOMIC DNA]</scope>
    <source>
        <strain evidence="3">RS5460</strain>
    </source>
</reference>
<keyword evidence="3" id="KW-1185">Reference proteome</keyword>
<dbReference type="EMBL" id="BTRK01000005">
    <property type="protein sequence ID" value="GMR56003.1"/>
    <property type="molecule type" value="Genomic_DNA"/>
</dbReference>
<evidence type="ECO:0000313" key="3">
    <source>
        <dbReference type="Proteomes" id="UP001328107"/>
    </source>
</evidence>
<protein>
    <submittedName>
        <fullName evidence="2">Uncharacterized protein</fullName>
    </submittedName>
</protein>
<sequence>IIEQSSLLEKRDSGNSTDSGNNERSIKINESAPTCPGCAACHALTFKDEHLVIASIRDAMNRRVLIEIGVFQPDNEPERECFPVFMQKRREVQEEAMEKFKDRNYYSEVTETEYFLVFGEAKPVEDHKDILRKQIAKWLAYTDKVPILPPFDLPIRSGNRITMF</sequence>
<evidence type="ECO:0000256" key="1">
    <source>
        <dbReference type="SAM" id="MobiDB-lite"/>
    </source>
</evidence>
<gene>
    <name evidence="2" type="ORF">PMAYCL1PPCAC_26198</name>
</gene>
<feature type="non-terminal residue" evidence="2">
    <location>
        <position position="1"/>
    </location>
</feature>
<dbReference type="AlphaFoldDB" id="A0AAN5D3Q9"/>
<dbReference type="Proteomes" id="UP001328107">
    <property type="component" value="Unassembled WGS sequence"/>
</dbReference>
<feature type="region of interest" description="Disordered" evidence="1">
    <location>
        <begin position="1"/>
        <end position="25"/>
    </location>
</feature>
<feature type="compositionally biased region" description="Polar residues" evidence="1">
    <location>
        <begin position="14"/>
        <end position="23"/>
    </location>
</feature>
<accession>A0AAN5D3Q9</accession>
<comment type="caution">
    <text evidence="2">The sequence shown here is derived from an EMBL/GenBank/DDBJ whole genome shotgun (WGS) entry which is preliminary data.</text>
</comment>